<gene>
    <name evidence="1" type="ORF">MENTE1834_LOCUS1010</name>
</gene>
<keyword evidence="2" id="KW-1185">Reference proteome</keyword>
<dbReference type="EMBL" id="CAVMJV010000001">
    <property type="protein sequence ID" value="CAK5008270.1"/>
    <property type="molecule type" value="Genomic_DNA"/>
</dbReference>
<comment type="caution">
    <text evidence="1">The sequence shown here is derived from an EMBL/GenBank/DDBJ whole genome shotgun (WGS) entry which is preliminary data.</text>
</comment>
<sequence length="416" mass="47813">MDDSWHSGQSLLHHNRNIVLFSNPPRTDYSHHQQIHPLAVQQHNHPPFGASTSRNAALVASAESAAQNECVTAWEPLQLRQEWTIHNFTKALDLATFGTCMRSRNFRDESMPDICWQLCLYPGGKREENSGNVSLFLKMSTTENQREFTVRAEYRFYFLDDTGAARFSNVNTGDFKVKPAKGSHSWGLRNIPRQKVLNCIRSNNSLHIVCQIELVPDFNKLQTHVRREHRIDPIILTKEFLERNHKMFISGEGSDCIVECGNQEFPVHKFVLMAHSDVFRAMFNHKDTLESVESRIRITDFGPETVHQMLTYMYSGGLPEDFSDEQASNLIEISENLSMANVCSMVTIADIHNADLLMSACIPLVRSHIRQLMASQEWTEMKTNNPRLLNLVLEKVFFCFLYESGLNWECNKLFSE</sequence>
<protein>
    <submittedName>
        <fullName evidence="1">Uncharacterized protein</fullName>
    </submittedName>
</protein>
<name>A0ACB0XM03_MELEN</name>
<evidence type="ECO:0000313" key="1">
    <source>
        <dbReference type="EMBL" id="CAK5008270.1"/>
    </source>
</evidence>
<evidence type="ECO:0000313" key="2">
    <source>
        <dbReference type="Proteomes" id="UP001497535"/>
    </source>
</evidence>
<accession>A0ACB0XM03</accession>
<proteinExistence type="predicted"/>
<organism evidence="1 2">
    <name type="scientific">Meloidogyne enterolobii</name>
    <name type="common">Root-knot nematode worm</name>
    <name type="synonym">Meloidogyne mayaguensis</name>
    <dbReference type="NCBI Taxonomy" id="390850"/>
    <lineage>
        <taxon>Eukaryota</taxon>
        <taxon>Metazoa</taxon>
        <taxon>Ecdysozoa</taxon>
        <taxon>Nematoda</taxon>
        <taxon>Chromadorea</taxon>
        <taxon>Rhabditida</taxon>
        <taxon>Tylenchina</taxon>
        <taxon>Tylenchomorpha</taxon>
        <taxon>Tylenchoidea</taxon>
        <taxon>Meloidogynidae</taxon>
        <taxon>Meloidogyninae</taxon>
        <taxon>Meloidogyne</taxon>
    </lineage>
</organism>
<reference evidence="1" key="1">
    <citation type="submission" date="2023-11" db="EMBL/GenBank/DDBJ databases">
        <authorList>
            <person name="Poullet M."/>
        </authorList>
    </citation>
    <scope>NUCLEOTIDE SEQUENCE</scope>
    <source>
        <strain evidence="1">E1834</strain>
    </source>
</reference>
<dbReference type="Proteomes" id="UP001497535">
    <property type="component" value="Unassembled WGS sequence"/>
</dbReference>